<dbReference type="GO" id="GO:0005789">
    <property type="term" value="C:endoplasmic reticulum membrane"/>
    <property type="evidence" value="ECO:0007669"/>
    <property type="project" value="UniProtKB-SubCell"/>
</dbReference>
<keyword evidence="9" id="KW-1185">Reference proteome</keyword>
<protein>
    <recommendedName>
        <fullName evidence="6">Reticulon-like protein</fullName>
    </recommendedName>
</protein>
<name>A0A0L0DM65_THETB</name>
<proteinExistence type="predicted"/>
<evidence type="ECO:0000259" key="7">
    <source>
        <dbReference type="PROSITE" id="PS50845"/>
    </source>
</evidence>
<dbReference type="STRING" id="461836.A0A0L0DM65"/>
<gene>
    <name evidence="8" type="ORF">AMSG_08920</name>
</gene>
<feature type="transmembrane region" description="Helical" evidence="6">
    <location>
        <begin position="198"/>
        <end position="220"/>
    </location>
</feature>
<accession>A0A0L0DM65</accession>
<feature type="transmembrane region" description="Helical" evidence="6">
    <location>
        <begin position="69"/>
        <end position="91"/>
    </location>
</feature>
<dbReference type="OMA" id="TLWYLFE"/>
<feature type="domain" description="Reticulon" evidence="7">
    <location>
        <begin position="66"/>
        <end position="244"/>
    </location>
</feature>
<dbReference type="Proteomes" id="UP000054408">
    <property type="component" value="Unassembled WGS sequence"/>
</dbReference>
<dbReference type="PANTHER" id="PTHR10994">
    <property type="entry name" value="RETICULON"/>
    <property type="match status" value="1"/>
</dbReference>
<dbReference type="PANTHER" id="PTHR10994:SF193">
    <property type="entry name" value="RETICULON-LIKE PROTEIN"/>
    <property type="match status" value="1"/>
</dbReference>
<sequence length="252" mass="26361">MGDRFFVAVAAGATLSTLYPIHTACTGCPAPAPAAPAPAPAAPAPAAAAPAASAPAAAARRTVRKMPEIFLWTNPINSGIVFASGLAVYLLLEVLEYTVLGLAAQVATYLLLAALAFTGAKLVQVKFLSGAPLDPSRANWPLANFSFPRDTIHTAVDSVVDALNDALVSVKDIFYVQDMVVTAQAAGAAFVASDVFSWIGFNTAVFTAFFLLFTIPIIYAKFHIQIDPVLAKAKAQVDALVAMIPRGKKKTE</sequence>
<evidence type="ECO:0000256" key="4">
    <source>
        <dbReference type="ARBA" id="ARBA00022989"/>
    </source>
</evidence>
<keyword evidence="5 6" id="KW-0472">Membrane</keyword>
<evidence type="ECO:0000256" key="2">
    <source>
        <dbReference type="ARBA" id="ARBA00022692"/>
    </source>
</evidence>
<keyword evidence="3 6" id="KW-0256">Endoplasmic reticulum</keyword>
<reference evidence="8 9" key="1">
    <citation type="submission" date="2010-05" db="EMBL/GenBank/DDBJ databases">
        <title>The Genome Sequence of Thecamonas trahens ATCC 50062.</title>
        <authorList>
            <consortium name="The Broad Institute Genome Sequencing Platform"/>
            <person name="Russ C."/>
            <person name="Cuomo C."/>
            <person name="Shea T."/>
            <person name="Young S.K."/>
            <person name="Zeng Q."/>
            <person name="Koehrsen M."/>
            <person name="Haas B."/>
            <person name="Borodovsky M."/>
            <person name="Guigo R."/>
            <person name="Alvarado L."/>
            <person name="Berlin A."/>
            <person name="Bochicchio J."/>
            <person name="Borenstein D."/>
            <person name="Chapman S."/>
            <person name="Chen Z."/>
            <person name="Freedman E."/>
            <person name="Gellesch M."/>
            <person name="Goldberg J."/>
            <person name="Griggs A."/>
            <person name="Gujja S."/>
            <person name="Heilman E."/>
            <person name="Heiman D."/>
            <person name="Hepburn T."/>
            <person name="Howarth C."/>
            <person name="Jen D."/>
            <person name="Larson L."/>
            <person name="Mehta T."/>
            <person name="Park D."/>
            <person name="Pearson M."/>
            <person name="Roberts A."/>
            <person name="Saif S."/>
            <person name="Shenoy N."/>
            <person name="Sisk P."/>
            <person name="Stolte C."/>
            <person name="Sykes S."/>
            <person name="Thomson T."/>
            <person name="Walk T."/>
            <person name="White J."/>
            <person name="Yandava C."/>
            <person name="Burger G."/>
            <person name="Gray M.W."/>
            <person name="Holland P.W.H."/>
            <person name="King N."/>
            <person name="Lang F.B.F."/>
            <person name="Roger A.J."/>
            <person name="Ruiz-Trillo I."/>
            <person name="Lander E."/>
            <person name="Nusbaum C."/>
        </authorList>
    </citation>
    <scope>NUCLEOTIDE SEQUENCE [LARGE SCALE GENOMIC DNA]</scope>
    <source>
        <strain evidence="8 9">ATCC 50062</strain>
    </source>
</reference>
<evidence type="ECO:0000313" key="8">
    <source>
        <dbReference type="EMBL" id="KNC53414.1"/>
    </source>
</evidence>
<evidence type="ECO:0000256" key="5">
    <source>
        <dbReference type="ARBA" id="ARBA00023136"/>
    </source>
</evidence>
<feature type="transmembrane region" description="Helical" evidence="6">
    <location>
        <begin position="97"/>
        <end position="117"/>
    </location>
</feature>
<keyword evidence="4 6" id="KW-1133">Transmembrane helix</keyword>
<comment type="subcellular location">
    <subcellularLocation>
        <location evidence="1 6">Endoplasmic reticulum membrane</location>
        <topology evidence="1 6">Multi-pass membrane protein</topology>
    </subcellularLocation>
</comment>
<evidence type="ECO:0000256" key="3">
    <source>
        <dbReference type="ARBA" id="ARBA00022824"/>
    </source>
</evidence>
<dbReference type="GO" id="GO:0009617">
    <property type="term" value="P:response to bacterium"/>
    <property type="evidence" value="ECO:0007669"/>
    <property type="project" value="InterPro"/>
</dbReference>
<keyword evidence="2 6" id="KW-0812">Transmembrane</keyword>
<dbReference type="InterPro" id="IPR045064">
    <property type="entry name" value="Reticulon-like"/>
</dbReference>
<evidence type="ECO:0000256" key="6">
    <source>
        <dbReference type="RuleBase" id="RU363132"/>
    </source>
</evidence>
<dbReference type="Pfam" id="PF02453">
    <property type="entry name" value="Reticulon"/>
    <property type="match status" value="1"/>
</dbReference>
<dbReference type="PROSITE" id="PS50845">
    <property type="entry name" value="RETICULON"/>
    <property type="match status" value="1"/>
</dbReference>
<evidence type="ECO:0000256" key="1">
    <source>
        <dbReference type="ARBA" id="ARBA00004477"/>
    </source>
</evidence>
<dbReference type="EMBL" id="GL349481">
    <property type="protein sequence ID" value="KNC53414.1"/>
    <property type="molecule type" value="Genomic_DNA"/>
</dbReference>
<evidence type="ECO:0000313" key="9">
    <source>
        <dbReference type="Proteomes" id="UP000054408"/>
    </source>
</evidence>
<dbReference type="InterPro" id="IPR003388">
    <property type="entry name" value="Reticulon"/>
</dbReference>
<dbReference type="GeneID" id="25567500"/>
<dbReference type="eggNOG" id="KOG1792">
    <property type="taxonomic scope" value="Eukaryota"/>
</dbReference>
<dbReference type="RefSeq" id="XP_013754453.1">
    <property type="nucleotide sequence ID" value="XM_013898999.1"/>
</dbReference>
<dbReference type="AlphaFoldDB" id="A0A0L0DM65"/>
<organism evidence="8 9">
    <name type="scientific">Thecamonas trahens ATCC 50062</name>
    <dbReference type="NCBI Taxonomy" id="461836"/>
    <lineage>
        <taxon>Eukaryota</taxon>
        <taxon>Apusozoa</taxon>
        <taxon>Apusomonadida</taxon>
        <taxon>Apusomonadidae</taxon>
        <taxon>Thecamonas</taxon>
    </lineage>
</organism>